<reference evidence="3" key="1">
    <citation type="submission" date="2022-11" db="UniProtKB">
        <authorList>
            <consortium name="WormBaseParasite"/>
        </authorList>
    </citation>
    <scope>IDENTIFICATION</scope>
</reference>
<evidence type="ECO:0000313" key="3">
    <source>
        <dbReference type="WBParaSite" id="PEQ_0001296201-mRNA-1"/>
    </source>
</evidence>
<feature type="domain" description="Metaxin glutathione S-transferase" evidence="1">
    <location>
        <begin position="73"/>
        <end position="113"/>
    </location>
</feature>
<protein>
    <submittedName>
        <fullName evidence="3">Metaxin glutathione S-transferase domain-containing protein</fullName>
    </submittedName>
</protein>
<sequence>MAILKAVGIGKHSRDEIIYIGNEDLRAISHYLGSKHYFTGFKPTRVSESSATHLFSRSSLMAGSGQDANYYASKVDATLFGVLAQIVYAPYDLPQKKIIMDELTNLKEYCDRIRGRYWPDWDECTTKLTMSSDWKKKV</sequence>
<dbReference type="InterPro" id="IPR033468">
    <property type="entry name" value="Metaxin_GST"/>
</dbReference>
<dbReference type="Proteomes" id="UP000887564">
    <property type="component" value="Unplaced"/>
</dbReference>
<keyword evidence="2" id="KW-1185">Reference proteome</keyword>
<evidence type="ECO:0000259" key="1">
    <source>
        <dbReference type="Pfam" id="PF17171"/>
    </source>
</evidence>
<dbReference type="AlphaFoldDB" id="A0A914S3Q4"/>
<dbReference type="PANTHER" id="PTHR12289">
    <property type="entry name" value="METAXIN RELATED"/>
    <property type="match status" value="1"/>
</dbReference>
<dbReference type="InterPro" id="IPR050931">
    <property type="entry name" value="Mito_Protein_Transport_Metaxin"/>
</dbReference>
<proteinExistence type="predicted"/>
<dbReference type="PANTHER" id="PTHR12289:SF41">
    <property type="entry name" value="FAILED AXON CONNECTIONS-RELATED"/>
    <property type="match status" value="1"/>
</dbReference>
<evidence type="ECO:0000313" key="2">
    <source>
        <dbReference type="Proteomes" id="UP000887564"/>
    </source>
</evidence>
<dbReference type="Pfam" id="PF17171">
    <property type="entry name" value="GST_C_6"/>
    <property type="match status" value="1"/>
</dbReference>
<dbReference type="CDD" id="cd03193">
    <property type="entry name" value="GST_C_Metaxin"/>
    <property type="match status" value="1"/>
</dbReference>
<organism evidence="2 3">
    <name type="scientific">Parascaris equorum</name>
    <name type="common">Equine roundworm</name>
    <dbReference type="NCBI Taxonomy" id="6256"/>
    <lineage>
        <taxon>Eukaryota</taxon>
        <taxon>Metazoa</taxon>
        <taxon>Ecdysozoa</taxon>
        <taxon>Nematoda</taxon>
        <taxon>Chromadorea</taxon>
        <taxon>Rhabditida</taxon>
        <taxon>Spirurina</taxon>
        <taxon>Ascaridomorpha</taxon>
        <taxon>Ascaridoidea</taxon>
        <taxon>Ascarididae</taxon>
        <taxon>Parascaris</taxon>
    </lineage>
</organism>
<accession>A0A914S3Q4</accession>
<name>A0A914S3Q4_PAREQ</name>
<dbReference type="GO" id="GO:0005737">
    <property type="term" value="C:cytoplasm"/>
    <property type="evidence" value="ECO:0007669"/>
    <property type="project" value="TreeGrafter"/>
</dbReference>
<dbReference type="WBParaSite" id="PEQ_0001296201-mRNA-1">
    <property type="protein sequence ID" value="PEQ_0001296201-mRNA-1"/>
    <property type="gene ID" value="PEQ_0001296201"/>
</dbReference>